<keyword evidence="3" id="KW-1185">Reference proteome</keyword>
<reference evidence="2 3" key="1">
    <citation type="submission" date="2018-02" db="EMBL/GenBank/DDBJ databases">
        <title>The genomes of Aspergillus section Nigri reveals drivers in fungal speciation.</title>
        <authorList>
            <consortium name="DOE Joint Genome Institute"/>
            <person name="Vesth T.C."/>
            <person name="Nybo J."/>
            <person name="Theobald S."/>
            <person name="Brandl J."/>
            <person name="Frisvad J.C."/>
            <person name="Nielsen K.F."/>
            <person name="Lyhne E.K."/>
            <person name="Kogle M.E."/>
            <person name="Kuo A."/>
            <person name="Riley R."/>
            <person name="Clum A."/>
            <person name="Nolan M."/>
            <person name="Lipzen A."/>
            <person name="Salamov A."/>
            <person name="Henrissat B."/>
            <person name="Wiebenga A."/>
            <person name="De vries R.P."/>
            <person name="Grigoriev I.V."/>
            <person name="Mortensen U.H."/>
            <person name="Andersen M.R."/>
            <person name="Baker S.E."/>
        </authorList>
    </citation>
    <scope>NUCLEOTIDE SEQUENCE [LARGE SCALE GENOMIC DNA]</scope>
    <source>
        <strain evidence="2 3">CBS 313.89</strain>
    </source>
</reference>
<dbReference type="AlphaFoldDB" id="A0A8G1RH90"/>
<proteinExistence type="predicted"/>
<feature type="compositionally biased region" description="Low complexity" evidence="1">
    <location>
        <begin position="364"/>
        <end position="378"/>
    </location>
</feature>
<dbReference type="VEuPathDB" id="FungiDB:BO72DRAFT_257338"/>
<feature type="region of interest" description="Disordered" evidence="1">
    <location>
        <begin position="355"/>
        <end position="387"/>
    </location>
</feature>
<feature type="region of interest" description="Disordered" evidence="1">
    <location>
        <begin position="425"/>
        <end position="486"/>
    </location>
</feature>
<protein>
    <submittedName>
        <fullName evidence="2">Uncharacterized protein</fullName>
    </submittedName>
</protein>
<organism evidence="2 3">
    <name type="scientific">Aspergillus fijiensis CBS 313.89</name>
    <dbReference type="NCBI Taxonomy" id="1448319"/>
    <lineage>
        <taxon>Eukaryota</taxon>
        <taxon>Fungi</taxon>
        <taxon>Dikarya</taxon>
        <taxon>Ascomycota</taxon>
        <taxon>Pezizomycotina</taxon>
        <taxon>Eurotiomycetes</taxon>
        <taxon>Eurotiomycetidae</taxon>
        <taxon>Eurotiales</taxon>
        <taxon>Aspergillaceae</taxon>
        <taxon>Aspergillus</taxon>
    </lineage>
</organism>
<dbReference type="OrthoDB" id="5426563at2759"/>
<feature type="region of interest" description="Disordered" evidence="1">
    <location>
        <begin position="1"/>
        <end position="34"/>
    </location>
</feature>
<feature type="compositionally biased region" description="Basic and acidic residues" evidence="1">
    <location>
        <begin position="17"/>
        <end position="34"/>
    </location>
</feature>
<dbReference type="GeneID" id="63857434"/>
<feature type="region of interest" description="Disordered" evidence="1">
    <location>
        <begin position="66"/>
        <end position="106"/>
    </location>
</feature>
<name>A0A8G1RH90_9EURO</name>
<evidence type="ECO:0000313" key="2">
    <source>
        <dbReference type="EMBL" id="RAK72809.1"/>
    </source>
</evidence>
<feature type="compositionally biased region" description="Basic and acidic residues" evidence="1">
    <location>
        <begin position="451"/>
        <end position="461"/>
    </location>
</feature>
<sequence length="486" mass="54672">MRLHKRSREGSPASVTESHHRPSNDKEDSQPRQRLDRLRRELLKKPDWAAVAAARPIQIAFPTPESQARFGKRRKITESDRTRLGTSGSRSVHVVRHRKRKGSPMEAVDFSQMSLRINGKRVVKRTTDSVPDQPVNVSSQSMLLDSDRPVSANQCVRAHLPQSFDGSDVFQDSSLLLGSSKPSVIVHPTSSVLDYESYAPNAASAISNSELKRCLGPLEDSQSLRPYLSDAISPSPQPQKAPRIISKIVLEQDLLEQKDLQRYSSRSTSPNRELLVRRRFTIDDQIDAEREGMLTLPWTHRGGSMPQDQYNKDRLNTRARSPLSVESDGRRLDHLSATTPPLHEYAWLPGPRLRLEKERHKTDTTSSRSRARPTTSCRNARQDPSLKVYGQPVPPEWESHCRPTQAPAWGSMDMAKGLLSYNPPSVGTPQKSSTSEAALSPGHFRFTNPRLEPKPTVDYRESTLPWRATGPTTRHRQPVHTSGFVL</sequence>
<feature type="compositionally biased region" description="Polar residues" evidence="1">
    <location>
        <begin position="425"/>
        <end position="437"/>
    </location>
</feature>
<evidence type="ECO:0000256" key="1">
    <source>
        <dbReference type="SAM" id="MobiDB-lite"/>
    </source>
</evidence>
<dbReference type="EMBL" id="KZ824688">
    <property type="protein sequence ID" value="RAK72809.1"/>
    <property type="molecule type" value="Genomic_DNA"/>
</dbReference>
<evidence type="ECO:0000313" key="3">
    <source>
        <dbReference type="Proteomes" id="UP000249789"/>
    </source>
</evidence>
<feature type="compositionally biased region" description="Basic residues" evidence="1">
    <location>
        <begin position="93"/>
        <end position="102"/>
    </location>
</feature>
<gene>
    <name evidence="2" type="ORF">BO72DRAFT_257338</name>
</gene>
<dbReference type="RefSeq" id="XP_040796821.1">
    <property type="nucleotide sequence ID" value="XM_040940101.1"/>
</dbReference>
<accession>A0A8G1RH90</accession>
<dbReference type="Proteomes" id="UP000249789">
    <property type="component" value="Unassembled WGS sequence"/>
</dbReference>